<name>A0ABW1WFV9_9BACL</name>
<dbReference type="Proteomes" id="UP001596267">
    <property type="component" value="Unassembled WGS sequence"/>
</dbReference>
<dbReference type="RefSeq" id="WP_381451942.1">
    <property type="nucleotide sequence ID" value="NZ_JBHSTQ010000006.1"/>
</dbReference>
<evidence type="ECO:0000313" key="2">
    <source>
        <dbReference type="Proteomes" id="UP001596267"/>
    </source>
</evidence>
<comment type="caution">
    <text evidence="1">The sequence shown here is derived from an EMBL/GenBank/DDBJ whole genome shotgun (WGS) entry which is preliminary data.</text>
</comment>
<protein>
    <recommendedName>
        <fullName evidence="3">tRNA nuclease CdiA C-terminal domain-containing protein</fullName>
    </recommendedName>
</protein>
<accession>A0ABW1WFV9</accession>
<evidence type="ECO:0008006" key="3">
    <source>
        <dbReference type="Google" id="ProtNLM"/>
    </source>
</evidence>
<proteinExistence type="predicted"/>
<gene>
    <name evidence="1" type="ORF">ACFP7A_07375</name>
</gene>
<dbReference type="EMBL" id="JBHSTQ010000006">
    <property type="protein sequence ID" value="MFC6386417.1"/>
    <property type="molecule type" value="Genomic_DNA"/>
</dbReference>
<reference evidence="2" key="1">
    <citation type="journal article" date="2019" name="Int. J. Syst. Evol. Microbiol.">
        <title>The Global Catalogue of Microorganisms (GCM) 10K type strain sequencing project: providing services to taxonomists for standard genome sequencing and annotation.</title>
        <authorList>
            <consortium name="The Broad Institute Genomics Platform"/>
            <consortium name="The Broad Institute Genome Sequencing Center for Infectious Disease"/>
            <person name="Wu L."/>
            <person name="Ma J."/>
        </authorList>
    </citation>
    <scope>NUCLEOTIDE SEQUENCE [LARGE SCALE GENOMIC DNA]</scope>
    <source>
        <strain evidence="2">CCUG 42001</strain>
    </source>
</reference>
<sequence>MPINNSKQRDSFVMDEDSVNEAVAEFLIDRGFNCVNYLSGKEHGTDVTAEKLGWSIWVESKGSKKNSSDDDLVFDSGQIKVHTGQQILKLMELANTQKQNVIFVMANPDLKRIRDRIGRVNQSLNKLGFVQFWVKEDKTIIVDYTNELKEILEYLDILRA</sequence>
<keyword evidence="2" id="KW-1185">Reference proteome</keyword>
<organism evidence="1 2">
    <name type="scientific">Sporolactobacillus kofuensis</name>
    <dbReference type="NCBI Taxonomy" id="269672"/>
    <lineage>
        <taxon>Bacteria</taxon>
        <taxon>Bacillati</taxon>
        <taxon>Bacillota</taxon>
        <taxon>Bacilli</taxon>
        <taxon>Bacillales</taxon>
        <taxon>Sporolactobacillaceae</taxon>
        <taxon>Sporolactobacillus</taxon>
    </lineage>
</organism>
<evidence type="ECO:0000313" key="1">
    <source>
        <dbReference type="EMBL" id="MFC6386417.1"/>
    </source>
</evidence>